<dbReference type="CDD" id="cd02440">
    <property type="entry name" value="AdoMet_MTases"/>
    <property type="match status" value="1"/>
</dbReference>
<evidence type="ECO:0000259" key="1">
    <source>
        <dbReference type="Pfam" id="PF08241"/>
    </source>
</evidence>
<gene>
    <name evidence="2" type="ORF">SAMN05660748_2490</name>
</gene>
<dbReference type="Gene3D" id="3.40.50.150">
    <property type="entry name" value="Vaccinia Virus protein VP39"/>
    <property type="match status" value="1"/>
</dbReference>
<proteinExistence type="predicted"/>
<organism evidence="2 3">
    <name type="scientific">Blastococcus aggregatus</name>
    <dbReference type="NCBI Taxonomy" id="38502"/>
    <lineage>
        <taxon>Bacteria</taxon>
        <taxon>Bacillati</taxon>
        <taxon>Actinomycetota</taxon>
        <taxon>Actinomycetes</taxon>
        <taxon>Geodermatophilales</taxon>
        <taxon>Geodermatophilaceae</taxon>
        <taxon>Blastococcus</taxon>
    </lineage>
</organism>
<keyword evidence="2" id="KW-0808">Transferase</keyword>
<feature type="domain" description="Methyltransferase type 11" evidence="1">
    <location>
        <begin position="51"/>
        <end position="139"/>
    </location>
</feature>
<dbReference type="InterPro" id="IPR029063">
    <property type="entry name" value="SAM-dependent_MTases_sf"/>
</dbReference>
<keyword evidence="2" id="KW-0489">Methyltransferase</keyword>
<protein>
    <submittedName>
        <fullName evidence="2">Methyltransferase domain-containing protein</fullName>
    </submittedName>
</protein>
<keyword evidence="3" id="KW-1185">Reference proteome</keyword>
<reference evidence="3" key="1">
    <citation type="submission" date="2017-08" db="EMBL/GenBank/DDBJ databases">
        <authorList>
            <person name="Varghese N."/>
            <person name="Submissions S."/>
        </authorList>
    </citation>
    <scope>NUCLEOTIDE SEQUENCE [LARGE SCALE GENOMIC DNA]</scope>
    <source>
        <strain evidence="3">DSM 4725</strain>
    </source>
</reference>
<dbReference type="GO" id="GO:0008757">
    <property type="term" value="F:S-adenosylmethionine-dependent methyltransferase activity"/>
    <property type="evidence" value="ECO:0007669"/>
    <property type="project" value="InterPro"/>
</dbReference>
<dbReference type="SUPFAM" id="SSF53335">
    <property type="entry name" value="S-adenosyl-L-methionine-dependent methyltransferases"/>
    <property type="match status" value="1"/>
</dbReference>
<dbReference type="Pfam" id="PF08241">
    <property type="entry name" value="Methyltransf_11"/>
    <property type="match status" value="1"/>
</dbReference>
<dbReference type="GO" id="GO:0032259">
    <property type="term" value="P:methylation"/>
    <property type="evidence" value="ECO:0007669"/>
    <property type="project" value="UniProtKB-KW"/>
</dbReference>
<dbReference type="RefSeq" id="WP_217991566.1">
    <property type="nucleotide sequence ID" value="NZ_OBQI01000003.1"/>
</dbReference>
<dbReference type="AlphaFoldDB" id="A0A285V876"/>
<dbReference type="Proteomes" id="UP000219435">
    <property type="component" value="Unassembled WGS sequence"/>
</dbReference>
<sequence length="242" mass="26667">MSRSATLSRSVTLFRAFLHEQDDPDGFYSVLAADSVAQLRRWTDLSGATVLDVGGGAGYFADAFRAAGATYVGLEPDAGEMTARGEAEPGTLRGSGEELPIRSGVLDVCYSSNVLEHVRRPLTMADEMVRVTKPGGIIYLSFTPWLSPWGGHETAPWHYLGGHRARRRYQRRNGVEPKNKFGESLFAASAGSVARWANACPDADLLAVLPRYHPWWATWVARVPGLREFASWNFVVVLRRKA</sequence>
<evidence type="ECO:0000313" key="3">
    <source>
        <dbReference type="Proteomes" id="UP000219435"/>
    </source>
</evidence>
<name>A0A285V876_9ACTN</name>
<dbReference type="InterPro" id="IPR013216">
    <property type="entry name" value="Methyltransf_11"/>
</dbReference>
<accession>A0A285V876</accession>
<dbReference type="EMBL" id="OBQI01000003">
    <property type="protein sequence ID" value="SOC49758.1"/>
    <property type="molecule type" value="Genomic_DNA"/>
</dbReference>
<evidence type="ECO:0000313" key="2">
    <source>
        <dbReference type="EMBL" id="SOC49758.1"/>
    </source>
</evidence>